<keyword evidence="3" id="KW-1185">Reference proteome</keyword>
<dbReference type="Proteomes" id="UP001521150">
    <property type="component" value="Unassembled WGS sequence"/>
</dbReference>
<gene>
    <name evidence="2" type="ORF">LWC34_33230</name>
</gene>
<evidence type="ECO:0000259" key="1">
    <source>
        <dbReference type="Pfam" id="PF12688"/>
    </source>
</evidence>
<dbReference type="RefSeq" id="WP_233729233.1">
    <property type="nucleotide sequence ID" value="NZ_JAJVCN010000003.1"/>
</dbReference>
<accession>A0ABS8ZIN9</accession>
<reference evidence="2 3" key="1">
    <citation type="submission" date="2021-12" db="EMBL/GenBank/DDBJ databases">
        <title>Genome sequence of Kibdelosporangium philippinense ATCC 49844.</title>
        <authorList>
            <person name="Fedorov E.A."/>
            <person name="Omeragic M."/>
            <person name="Shalygina K.F."/>
            <person name="Maclea K.S."/>
        </authorList>
    </citation>
    <scope>NUCLEOTIDE SEQUENCE [LARGE SCALE GENOMIC DNA]</scope>
    <source>
        <strain evidence="2 3">ATCC 49844</strain>
    </source>
</reference>
<evidence type="ECO:0000313" key="2">
    <source>
        <dbReference type="EMBL" id="MCE7007651.1"/>
    </source>
</evidence>
<dbReference type="InterPro" id="IPR041656">
    <property type="entry name" value="TPR_5"/>
</dbReference>
<name>A0ABS8ZIN9_9PSEU</name>
<dbReference type="EMBL" id="JAJVCN010000003">
    <property type="protein sequence ID" value="MCE7007651.1"/>
    <property type="molecule type" value="Genomic_DNA"/>
</dbReference>
<dbReference type="InterPro" id="IPR011990">
    <property type="entry name" value="TPR-like_helical_dom_sf"/>
</dbReference>
<sequence length="165" mass="18081">MSTTEDWENRVTALWAALDSHEEADFRARIEALADELPKDDPVGLFERACANDSTGLPDKAEPLYRAALKSGLSGYRRRRALIQLASTLRNLGRAEESVELLTAERGRPDADESVATLDDALDAFLALALVDTGREKEAAGLALAALAKHLPRYNRSLGYYATHL</sequence>
<proteinExistence type="predicted"/>
<dbReference type="SUPFAM" id="SSF48452">
    <property type="entry name" value="TPR-like"/>
    <property type="match status" value="1"/>
</dbReference>
<feature type="domain" description="Tetratrico peptide repeat group 5" evidence="1">
    <location>
        <begin position="43"/>
        <end position="165"/>
    </location>
</feature>
<dbReference type="Pfam" id="PF12688">
    <property type="entry name" value="TPR_5"/>
    <property type="match status" value="1"/>
</dbReference>
<comment type="caution">
    <text evidence="2">The sequence shown here is derived from an EMBL/GenBank/DDBJ whole genome shotgun (WGS) entry which is preliminary data.</text>
</comment>
<organism evidence="2 3">
    <name type="scientific">Kibdelosporangium philippinense</name>
    <dbReference type="NCBI Taxonomy" id="211113"/>
    <lineage>
        <taxon>Bacteria</taxon>
        <taxon>Bacillati</taxon>
        <taxon>Actinomycetota</taxon>
        <taxon>Actinomycetes</taxon>
        <taxon>Pseudonocardiales</taxon>
        <taxon>Pseudonocardiaceae</taxon>
        <taxon>Kibdelosporangium</taxon>
    </lineage>
</organism>
<dbReference type="Gene3D" id="1.25.40.10">
    <property type="entry name" value="Tetratricopeptide repeat domain"/>
    <property type="match status" value="1"/>
</dbReference>
<protein>
    <submittedName>
        <fullName evidence="2">Tetratricopeptide repeat protein</fullName>
    </submittedName>
</protein>
<evidence type="ECO:0000313" key="3">
    <source>
        <dbReference type="Proteomes" id="UP001521150"/>
    </source>
</evidence>